<dbReference type="NCBIfam" id="TIGR00711">
    <property type="entry name" value="efflux_EmrB"/>
    <property type="match status" value="1"/>
</dbReference>
<evidence type="ECO:0000256" key="3">
    <source>
        <dbReference type="ARBA" id="ARBA00022448"/>
    </source>
</evidence>
<evidence type="ECO:0000259" key="9">
    <source>
        <dbReference type="PROSITE" id="PS50850"/>
    </source>
</evidence>
<dbReference type="Pfam" id="PF07690">
    <property type="entry name" value="MFS_1"/>
    <property type="match status" value="1"/>
</dbReference>
<gene>
    <name evidence="10" type="ordered locus">Veis_4582</name>
</gene>
<feature type="transmembrane region" description="Helical" evidence="8">
    <location>
        <begin position="164"/>
        <end position="183"/>
    </location>
</feature>
<reference evidence="11" key="1">
    <citation type="submission" date="2006-12" db="EMBL/GenBank/DDBJ databases">
        <title>Complete sequence of chromosome 1 of Verminephrobacter eiseniae EF01-2.</title>
        <authorList>
            <person name="Copeland A."/>
            <person name="Lucas S."/>
            <person name="Lapidus A."/>
            <person name="Barry K."/>
            <person name="Detter J.C."/>
            <person name="Glavina del Rio T."/>
            <person name="Dalin E."/>
            <person name="Tice H."/>
            <person name="Pitluck S."/>
            <person name="Chertkov O."/>
            <person name="Brettin T."/>
            <person name="Bruce D."/>
            <person name="Han C."/>
            <person name="Tapia R."/>
            <person name="Gilna P."/>
            <person name="Schmutz J."/>
            <person name="Larimer F."/>
            <person name="Land M."/>
            <person name="Hauser L."/>
            <person name="Kyrpides N."/>
            <person name="Kim E."/>
            <person name="Stahl D."/>
            <person name="Richardson P."/>
        </authorList>
    </citation>
    <scope>NUCLEOTIDE SEQUENCE [LARGE SCALE GENOMIC DNA]</scope>
    <source>
        <strain evidence="11">EF01-2</strain>
    </source>
</reference>
<dbReference type="SUPFAM" id="SSF103473">
    <property type="entry name" value="MFS general substrate transporter"/>
    <property type="match status" value="1"/>
</dbReference>
<dbReference type="CDD" id="cd17321">
    <property type="entry name" value="MFS_MMR_MDR_like"/>
    <property type="match status" value="1"/>
</dbReference>
<feature type="transmembrane region" description="Helical" evidence="8">
    <location>
        <begin position="427"/>
        <end position="446"/>
    </location>
</feature>
<feature type="transmembrane region" description="Helical" evidence="8">
    <location>
        <begin position="77"/>
        <end position="96"/>
    </location>
</feature>
<proteinExistence type="inferred from homology"/>
<dbReference type="Gene3D" id="1.20.1250.20">
    <property type="entry name" value="MFS general substrate transporter like domains"/>
    <property type="match status" value="1"/>
</dbReference>
<feature type="transmembrane region" description="Helical" evidence="8">
    <location>
        <begin position="267"/>
        <end position="290"/>
    </location>
</feature>
<dbReference type="PANTHER" id="PTHR42718">
    <property type="entry name" value="MAJOR FACILITATOR SUPERFAMILY MULTIDRUG TRANSPORTER MFSC"/>
    <property type="match status" value="1"/>
</dbReference>
<dbReference type="AlphaFoldDB" id="A1WRM3"/>
<evidence type="ECO:0000256" key="4">
    <source>
        <dbReference type="ARBA" id="ARBA00022475"/>
    </source>
</evidence>
<dbReference type="PANTHER" id="PTHR42718:SF9">
    <property type="entry name" value="MAJOR FACILITATOR SUPERFAMILY MULTIDRUG TRANSPORTER MFSC"/>
    <property type="match status" value="1"/>
</dbReference>
<dbReference type="OrthoDB" id="9807274at2"/>
<dbReference type="PRINTS" id="PR01035">
    <property type="entry name" value="TCRTETA"/>
</dbReference>
<dbReference type="GeneID" id="76463513"/>
<feature type="transmembrane region" description="Helical" evidence="8">
    <location>
        <begin position="102"/>
        <end position="123"/>
    </location>
</feature>
<dbReference type="InterPro" id="IPR020846">
    <property type="entry name" value="MFS_dom"/>
</dbReference>
<dbReference type="InterPro" id="IPR036259">
    <property type="entry name" value="MFS_trans_sf"/>
</dbReference>
<accession>A1WRM3</accession>
<feature type="transmembrane region" description="Helical" evidence="8">
    <location>
        <begin position="203"/>
        <end position="221"/>
    </location>
</feature>
<sequence length="452" mass="47635">MKNQSLSQRRVLAATSISYIVVILDTSIVNVALERISNALHTHISGLQWVVNAYTLAFACLLLSGGTLGDRWGARNIYLAGLALFTAASALCGFAPDLTILTIARVLQGVGAALLVPCSLTLINHAYPDPGERAVAFGVWASCGGAAMAAGPLVGGLLINMFGWRSIFLANVPIGLLGVWLTWRVARDKSEAQIRHLDLSGQLSLIVALGSLITVLIEGPVLGWQSLPILIGIAVSIASGGLFLVIESLRDQPMLPLSFFGNGLFSGSVVVTMVSALIFYGLVFMLSLYFQQVRNYSALQTGLSFLPLTAMVTFGSMISSRLTKKYGPRWPVAVALGLYATGFFGLLPVTADSPYWMIALPLPVIGLAAGLITPAATTALMGTVEKSRAGVAAGVQNSSRQTGASIGVAIFGALSVAIHPFNASMHTAMWIAAVISLAALLIWWLTAISNHR</sequence>
<keyword evidence="5 8" id="KW-0812">Transmembrane</keyword>
<protein>
    <submittedName>
        <fullName evidence="10">Drug resistance transporter, EmrB/QacA subfamily</fullName>
    </submittedName>
</protein>
<keyword evidence="4" id="KW-1003">Cell membrane</keyword>
<evidence type="ECO:0000256" key="5">
    <source>
        <dbReference type="ARBA" id="ARBA00022692"/>
    </source>
</evidence>
<dbReference type="HOGENOM" id="CLU_000960_28_2_4"/>
<dbReference type="STRING" id="391735.Veis_4582"/>
<feature type="transmembrane region" description="Helical" evidence="8">
    <location>
        <begin position="355"/>
        <end position="381"/>
    </location>
</feature>
<evidence type="ECO:0000256" key="1">
    <source>
        <dbReference type="ARBA" id="ARBA00004651"/>
    </source>
</evidence>
<feature type="transmembrane region" description="Helical" evidence="8">
    <location>
        <begin position="402"/>
        <end position="421"/>
    </location>
</feature>
<dbReference type="RefSeq" id="WP_011812264.1">
    <property type="nucleotide sequence ID" value="NC_008786.1"/>
</dbReference>
<keyword evidence="11" id="KW-1185">Reference proteome</keyword>
<dbReference type="eggNOG" id="COG0477">
    <property type="taxonomic scope" value="Bacteria"/>
</dbReference>
<feature type="domain" description="Major facilitator superfamily (MFS) profile" evidence="9">
    <location>
        <begin position="11"/>
        <end position="451"/>
    </location>
</feature>
<feature type="transmembrane region" description="Helical" evidence="8">
    <location>
        <begin position="12"/>
        <end position="33"/>
    </location>
</feature>
<keyword evidence="6 8" id="KW-1133">Transmembrane helix</keyword>
<keyword evidence="7 8" id="KW-0472">Membrane</keyword>
<feature type="transmembrane region" description="Helical" evidence="8">
    <location>
        <begin position="227"/>
        <end position="246"/>
    </location>
</feature>
<dbReference type="KEGG" id="vei:Veis_4582"/>
<evidence type="ECO:0000256" key="6">
    <source>
        <dbReference type="ARBA" id="ARBA00022989"/>
    </source>
</evidence>
<organism evidence="10 11">
    <name type="scientific">Verminephrobacter eiseniae (strain EF01-2)</name>
    <dbReference type="NCBI Taxonomy" id="391735"/>
    <lineage>
        <taxon>Bacteria</taxon>
        <taxon>Pseudomonadati</taxon>
        <taxon>Pseudomonadota</taxon>
        <taxon>Betaproteobacteria</taxon>
        <taxon>Burkholderiales</taxon>
        <taxon>Comamonadaceae</taxon>
        <taxon>Verminephrobacter</taxon>
    </lineage>
</organism>
<feature type="transmembrane region" description="Helical" evidence="8">
    <location>
        <begin position="135"/>
        <end position="158"/>
    </location>
</feature>
<dbReference type="InterPro" id="IPR011701">
    <property type="entry name" value="MFS"/>
</dbReference>
<comment type="subcellular location">
    <subcellularLocation>
        <location evidence="1">Cell membrane</location>
        <topology evidence="1">Multi-pass membrane protein</topology>
    </subcellularLocation>
</comment>
<dbReference type="InterPro" id="IPR004638">
    <property type="entry name" value="EmrB-like"/>
</dbReference>
<dbReference type="Gene3D" id="1.20.1720.10">
    <property type="entry name" value="Multidrug resistance protein D"/>
    <property type="match status" value="1"/>
</dbReference>
<evidence type="ECO:0000256" key="8">
    <source>
        <dbReference type="SAM" id="Phobius"/>
    </source>
</evidence>
<feature type="transmembrane region" description="Helical" evidence="8">
    <location>
        <begin position="296"/>
        <end position="318"/>
    </location>
</feature>
<evidence type="ECO:0000256" key="7">
    <source>
        <dbReference type="ARBA" id="ARBA00023136"/>
    </source>
</evidence>
<evidence type="ECO:0000256" key="2">
    <source>
        <dbReference type="ARBA" id="ARBA00008537"/>
    </source>
</evidence>
<comment type="similarity">
    <text evidence="2">Belongs to the major facilitator superfamily. EmrB family.</text>
</comment>
<dbReference type="EMBL" id="CP000542">
    <property type="protein sequence ID" value="ABM60280.1"/>
    <property type="molecule type" value="Genomic_DNA"/>
</dbReference>
<dbReference type="PROSITE" id="PS50850">
    <property type="entry name" value="MFS"/>
    <property type="match status" value="1"/>
</dbReference>
<name>A1WRM3_VEREI</name>
<evidence type="ECO:0000313" key="10">
    <source>
        <dbReference type="EMBL" id="ABM60280.1"/>
    </source>
</evidence>
<feature type="transmembrane region" description="Helical" evidence="8">
    <location>
        <begin position="45"/>
        <end position="65"/>
    </location>
</feature>
<dbReference type="GO" id="GO:0005886">
    <property type="term" value="C:plasma membrane"/>
    <property type="evidence" value="ECO:0007669"/>
    <property type="project" value="UniProtKB-SubCell"/>
</dbReference>
<feature type="transmembrane region" description="Helical" evidence="8">
    <location>
        <begin position="330"/>
        <end position="349"/>
    </location>
</feature>
<keyword evidence="3" id="KW-0813">Transport</keyword>
<dbReference type="GO" id="GO:0022857">
    <property type="term" value="F:transmembrane transporter activity"/>
    <property type="evidence" value="ECO:0007669"/>
    <property type="project" value="InterPro"/>
</dbReference>
<evidence type="ECO:0000313" key="11">
    <source>
        <dbReference type="Proteomes" id="UP000000374"/>
    </source>
</evidence>
<dbReference type="InterPro" id="IPR001958">
    <property type="entry name" value="Tet-R_TetA/multi-R_MdtG-like"/>
</dbReference>
<dbReference type="Proteomes" id="UP000000374">
    <property type="component" value="Chromosome"/>
</dbReference>